<name>A0A4C1T887_EUMVA</name>
<gene>
    <name evidence="1" type="ORF">EVAR_5696_1</name>
</gene>
<organism evidence="1 2">
    <name type="scientific">Eumeta variegata</name>
    <name type="common">Bagworm moth</name>
    <name type="synonym">Eumeta japonica</name>
    <dbReference type="NCBI Taxonomy" id="151549"/>
    <lineage>
        <taxon>Eukaryota</taxon>
        <taxon>Metazoa</taxon>
        <taxon>Ecdysozoa</taxon>
        <taxon>Arthropoda</taxon>
        <taxon>Hexapoda</taxon>
        <taxon>Insecta</taxon>
        <taxon>Pterygota</taxon>
        <taxon>Neoptera</taxon>
        <taxon>Endopterygota</taxon>
        <taxon>Lepidoptera</taxon>
        <taxon>Glossata</taxon>
        <taxon>Ditrysia</taxon>
        <taxon>Tineoidea</taxon>
        <taxon>Psychidae</taxon>
        <taxon>Oiketicinae</taxon>
        <taxon>Eumeta</taxon>
    </lineage>
</organism>
<evidence type="ECO:0000313" key="2">
    <source>
        <dbReference type="Proteomes" id="UP000299102"/>
    </source>
</evidence>
<dbReference type="EMBL" id="BGZK01000040">
    <property type="protein sequence ID" value="GBP10386.1"/>
    <property type="molecule type" value="Genomic_DNA"/>
</dbReference>
<dbReference type="Proteomes" id="UP000299102">
    <property type="component" value="Unassembled WGS sequence"/>
</dbReference>
<comment type="caution">
    <text evidence="1">The sequence shown here is derived from an EMBL/GenBank/DDBJ whole genome shotgun (WGS) entry which is preliminary data.</text>
</comment>
<protein>
    <submittedName>
        <fullName evidence="1">Uncharacterized protein</fullName>
    </submittedName>
</protein>
<keyword evidence="2" id="KW-1185">Reference proteome</keyword>
<proteinExistence type="predicted"/>
<sequence>MSNAPSRITLDKHLHFRDHIQRVRKLAIFYMSRLNGVIECFFNIAVNHPNLLIYAAASYETPPASHVIRSPRSVFLDPPDDLTDESIFSGLILGALSTHRCHLEVPTRVEASRDSLRRGDPSGSLIEESRADGICMSIVCVR</sequence>
<accession>A0A4C1T887</accession>
<evidence type="ECO:0000313" key="1">
    <source>
        <dbReference type="EMBL" id="GBP10386.1"/>
    </source>
</evidence>
<dbReference type="AlphaFoldDB" id="A0A4C1T887"/>
<reference evidence="1 2" key="1">
    <citation type="journal article" date="2019" name="Commun. Biol.">
        <title>The bagworm genome reveals a unique fibroin gene that provides high tensile strength.</title>
        <authorList>
            <person name="Kono N."/>
            <person name="Nakamura H."/>
            <person name="Ohtoshi R."/>
            <person name="Tomita M."/>
            <person name="Numata K."/>
            <person name="Arakawa K."/>
        </authorList>
    </citation>
    <scope>NUCLEOTIDE SEQUENCE [LARGE SCALE GENOMIC DNA]</scope>
</reference>